<dbReference type="AlphaFoldDB" id="A0A6A6P3Q9"/>
<protein>
    <recommendedName>
        <fullName evidence="5">LicD/FKTN/FKRP nucleotidyltransferase domain-containing protein</fullName>
    </recommendedName>
</protein>
<dbReference type="GO" id="GO:0009100">
    <property type="term" value="P:glycoprotein metabolic process"/>
    <property type="evidence" value="ECO:0007669"/>
    <property type="project" value="UniProtKB-ARBA"/>
</dbReference>
<dbReference type="GO" id="GO:0016020">
    <property type="term" value="C:membrane"/>
    <property type="evidence" value="ECO:0007669"/>
    <property type="project" value="UniProtKB-SubCell"/>
</dbReference>
<evidence type="ECO:0000259" key="5">
    <source>
        <dbReference type="Pfam" id="PF04991"/>
    </source>
</evidence>
<dbReference type="PANTHER" id="PTHR15407:SF32">
    <property type="entry name" value="PROTEIN (MNN4), PUTATIVE (AFU_ORTHOLOGUE AFUA_1G03790)-RELATED"/>
    <property type="match status" value="1"/>
</dbReference>
<name>A0A6A6P3Q9_9PEZI</name>
<evidence type="ECO:0000313" key="7">
    <source>
        <dbReference type="Proteomes" id="UP000799766"/>
    </source>
</evidence>
<keyword evidence="4" id="KW-0472">Membrane</keyword>
<proteinExistence type="predicted"/>
<dbReference type="OrthoDB" id="444255at2759"/>
<feature type="domain" description="LicD/FKTN/FKRP nucleotidyltransferase" evidence="5">
    <location>
        <begin position="7"/>
        <end position="107"/>
    </location>
</feature>
<dbReference type="Proteomes" id="UP000799766">
    <property type="component" value="Unassembled WGS sequence"/>
</dbReference>
<reference evidence="6" key="1">
    <citation type="journal article" date="2020" name="Stud. Mycol.">
        <title>101 Dothideomycetes genomes: a test case for predicting lifestyles and emergence of pathogens.</title>
        <authorList>
            <person name="Haridas S."/>
            <person name="Albert R."/>
            <person name="Binder M."/>
            <person name="Bloem J."/>
            <person name="Labutti K."/>
            <person name="Salamov A."/>
            <person name="Andreopoulos B."/>
            <person name="Baker S."/>
            <person name="Barry K."/>
            <person name="Bills G."/>
            <person name="Bluhm B."/>
            <person name="Cannon C."/>
            <person name="Castanera R."/>
            <person name="Culley D."/>
            <person name="Daum C."/>
            <person name="Ezra D."/>
            <person name="Gonzalez J."/>
            <person name="Henrissat B."/>
            <person name="Kuo A."/>
            <person name="Liang C."/>
            <person name="Lipzen A."/>
            <person name="Lutzoni F."/>
            <person name="Magnuson J."/>
            <person name="Mondo S."/>
            <person name="Nolan M."/>
            <person name="Ohm R."/>
            <person name="Pangilinan J."/>
            <person name="Park H.-J."/>
            <person name="Ramirez L."/>
            <person name="Alfaro M."/>
            <person name="Sun H."/>
            <person name="Tritt A."/>
            <person name="Yoshinaga Y."/>
            <person name="Zwiers L.-H."/>
            <person name="Turgeon B."/>
            <person name="Goodwin S."/>
            <person name="Spatafora J."/>
            <person name="Crous P."/>
            <person name="Grigoriev I."/>
        </authorList>
    </citation>
    <scope>NUCLEOTIDE SEQUENCE</scope>
    <source>
        <strain evidence="6">ATCC 16933</strain>
    </source>
</reference>
<feature type="domain" description="LicD/FKTN/FKRP nucleotidyltransferase" evidence="5">
    <location>
        <begin position="122"/>
        <end position="160"/>
    </location>
</feature>
<accession>A0A6A6P3Q9</accession>
<dbReference type="EMBL" id="MU001678">
    <property type="protein sequence ID" value="KAF2458427.1"/>
    <property type="molecule type" value="Genomic_DNA"/>
</dbReference>
<evidence type="ECO:0000313" key="6">
    <source>
        <dbReference type="EMBL" id="KAF2458427.1"/>
    </source>
</evidence>
<keyword evidence="3" id="KW-1133">Transmembrane helix</keyword>
<evidence type="ECO:0000256" key="1">
    <source>
        <dbReference type="ARBA" id="ARBA00004167"/>
    </source>
</evidence>
<keyword evidence="7" id="KW-1185">Reference proteome</keyword>
<keyword evidence="2" id="KW-0812">Transmembrane</keyword>
<dbReference type="PANTHER" id="PTHR15407">
    <property type="entry name" value="FUKUTIN-RELATED"/>
    <property type="match status" value="1"/>
</dbReference>
<dbReference type="InterPro" id="IPR007074">
    <property type="entry name" value="LicD/FKTN/FKRP_NTP_transf"/>
</dbReference>
<evidence type="ECO:0000256" key="4">
    <source>
        <dbReference type="ARBA" id="ARBA00023136"/>
    </source>
</evidence>
<evidence type="ECO:0000256" key="3">
    <source>
        <dbReference type="ARBA" id="ARBA00022989"/>
    </source>
</evidence>
<organism evidence="6 7">
    <name type="scientific">Lineolata rhizophorae</name>
    <dbReference type="NCBI Taxonomy" id="578093"/>
    <lineage>
        <taxon>Eukaryota</taxon>
        <taxon>Fungi</taxon>
        <taxon>Dikarya</taxon>
        <taxon>Ascomycota</taxon>
        <taxon>Pezizomycotina</taxon>
        <taxon>Dothideomycetes</taxon>
        <taxon>Dothideomycetes incertae sedis</taxon>
        <taxon>Lineolatales</taxon>
        <taxon>Lineolataceae</taxon>
        <taxon>Lineolata</taxon>
    </lineage>
</organism>
<dbReference type="InterPro" id="IPR009644">
    <property type="entry name" value="FKTN/MNN4/W02B3.4-1"/>
</dbReference>
<comment type="subcellular location">
    <subcellularLocation>
        <location evidence="1">Membrane</location>
        <topology evidence="1">Single-pass membrane protein</topology>
    </subcellularLocation>
</comment>
<dbReference type="Pfam" id="PF04991">
    <property type="entry name" value="LicD"/>
    <property type="match status" value="2"/>
</dbReference>
<sequence length="184" mass="21978">MHAIGAETWIMHGTLLGWWWNRRIMPWDSDADVMVSERAMAFLASYYNMTVHSFDVPELPRPRKRYLLEVNPHYVNASTNDWMNVIDARWIDTENGLFIDITTLRPDLAAQERGERGMLMSKDRHRYREKDLFPLRDSYFEDTPVKVPFGYAELLEEEYGSKALVQTNYKNHQFDRERQEWLPM</sequence>
<gene>
    <name evidence="6" type="ORF">BDY21DRAFT_342480</name>
</gene>
<evidence type="ECO:0000256" key="2">
    <source>
        <dbReference type="ARBA" id="ARBA00022692"/>
    </source>
</evidence>